<dbReference type="FunFam" id="1.10.1900.10:FF:000004">
    <property type="entry name" value="Polyadenylate-binding protein"/>
    <property type="match status" value="1"/>
</dbReference>
<dbReference type="InterPro" id="IPR036053">
    <property type="entry name" value="PABP-dom"/>
</dbReference>
<evidence type="ECO:0000259" key="23">
    <source>
        <dbReference type="PROSITE" id="PS50237"/>
    </source>
</evidence>
<dbReference type="GO" id="GO:0006397">
    <property type="term" value="P:mRNA processing"/>
    <property type="evidence" value="ECO:0007669"/>
    <property type="project" value="UniProtKB-KW"/>
</dbReference>
<dbReference type="Gene3D" id="3.30.70.330">
    <property type="match status" value="4"/>
</dbReference>
<feature type="domain" description="PABC" evidence="24">
    <location>
        <begin position="1846"/>
        <end position="1923"/>
    </location>
</feature>
<comment type="caution">
    <text evidence="25">The sequence shown here is derived from an EMBL/GenBank/DDBJ whole genome shotgun (WGS) entry which is preliminary data.</text>
</comment>
<evidence type="ECO:0000259" key="22">
    <source>
        <dbReference type="PROSITE" id="PS50102"/>
    </source>
</evidence>
<dbReference type="InterPro" id="IPR006515">
    <property type="entry name" value="PABP_1234"/>
</dbReference>
<keyword evidence="15 20" id="KW-0694">RNA-binding</keyword>
<keyword evidence="7" id="KW-0813">Transport</keyword>
<name>A0A9W9RPH6_9EURO</name>
<dbReference type="Pfam" id="PF00076">
    <property type="entry name" value="RRM_1"/>
    <property type="match status" value="5"/>
</dbReference>
<dbReference type="GO" id="GO:0000209">
    <property type="term" value="P:protein polyubiquitination"/>
    <property type="evidence" value="ECO:0007669"/>
    <property type="project" value="InterPro"/>
</dbReference>
<accession>A0A9W9RPH6</accession>
<dbReference type="GO" id="GO:0061630">
    <property type="term" value="F:ubiquitin protein ligase activity"/>
    <property type="evidence" value="ECO:0007669"/>
    <property type="project" value="UniProtKB-EC"/>
</dbReference>
<dbReference type="SMART" id="SM00119">
    <property type="entry name" value="HECTc"/>
    <property type="match status" value="1"/>
</dbReference>
<feature type="region of interest" description="Disordered" evidence="21">
    <location>
        <begin position="633"/>
        <end position="655"/>
    </location>
</feature>
<dbReference type="GO" id="GO:0003723">
    <property type="term" value="F:RNA binding"/>
    <property type="evidence" value="ECO:0007669"/>
    <property type="project" value="UniProtKB-UniRule"/>
</dbReference>
<dbReference type="PROSITE" id="PS51309">
    <property type="entry name" value="PABC"/>
    <property type="match status" value="1"/>
</dbReference>
<reference evidence="25" key="2">
    <citation type="journal article" date="2023" name="IMA Fungus">
        <title>Comparative genomic study of the Penicillium genus elucidates a diverse pangenome and 15 lateral gene transfer events.</title>
        <authorList>
            <person name="Petersen C."/>
            <person name="Sorensen T."/>
            <person name="Nielsen M.R."/>
            <person name="Sondergaard T.E."/>
            <person name="Sorensen J.L."/>
            <person name="Fitzpatrick D.A."/>
            <person name="Frisvad J.C."/>
            <person name="Nielsen K.L."/>
        </authorList>
    </citation>
    <scope>NUCLEOTIDE SEQUENCE</scope>
    <source>
        <strain evidence="25">IBT 29864</strain>
    </source>
</reference>
<reference evidence="25" key="1">
    <citation type="submission" date="2022-11" db="EMBL/GenBank/DDBJ databases">
        <authorList>
            <person name="Petersen C."/>
        </authorList>
    </citation>
    <scope>NUCLEOTIDE SEQUENCE</scope>
    <source>
        <strain evidence="25">IBT 29864</strain>
    </source>
</reference>
<comment type="catalytic activity">
    <reaction evidence="1">
        <text>S-ubiquitinyl-[E2 ubiquitin-conjugating enzyme]-L-cysteine + [acceptor protein]-L-lysine = [E2 ubiquitin-conjugating enzyme]-L-cysteine + N(6)-ubiquitinyl-[acceptor protein]-L-lysine.</text>
        <dbReference type="EC" id="2.3.2.26"/>
    </reaction>
</comment>
<feature type="domain" description="RRM" evidence="22">
    <location>
        <begin position="1267"/>
        <end position="1345"/>
    </location>
</feature>
<keyword evidence="26" id="KW-1185">Reference proteome</keyword>
<feature type="compositionally biased region" description="Low complexity" evidence="21">
    <location>
        <begin position="1244"/>
        <end position="1260"/>
    </location>
</feature>
<evidence type="ECO:0000256" key="17">
    <source>
        <dbReference type="ARBA" id="ARBA00024761"/>
    </source>
</evidence>
<keyword evidence="16" id="KW-0539">Nucleus</keyword>
<dbReference type="RefSeq" id="XP_056551634.1">
    <property type="nucleotide sequence ID" value="XM_056702634.1"/>
</dbReference>
<evidence type="ECO:0000256" key="1">
    <source>
        <dbReference type="ARBA" id="ARBA00000885"/>
    </source>
</evidence>
<dbReference type="GO" id="GO:0051028">
    <property type="term" value="P:mRNA transport"/>
    <property type="evidence" value="ECO:0007669"/>
    <property type="project" value="UniProtKB-KW"/>
</dbReference>
<dbReference type="Proteomes" id="UP001147782">
    <property type="component" value="Unassembled WGS sequence"/>
</dbReference>
<feature type="compositionally biased region" description="Polar residues" evidence="21">
    <location>
        <begin position="33"/>
        <end position="45"/>
    </location>
</feature>
<dbReference type="Pfam" id="PF00632">
    <property type="entry name" value="HECT"/>
    <property type="match status" value="1"/>
</dbReference>
<dbReference type="FunFam" id="3.30.70.330:FF:000384">
    <property type="entry name" value="Polyadenylate-binding protein"/>
    <property type="match status" value="1"/>
</dbReference>
<organism evidence="25 26">
    <name type="scientific">Penicillium cataractarum</name>
    <dbReference type="NCBI Taxonomy" id="2100454"/>
    <lineage>
        <taxon>Eukaryota</taxon>
        <taxon>Fungi</taxon>
        <taxon>Dikarya</taxon>
        <taxon>Ascomycota</taxon>
        <taxon>Pezizomycotina</taxon>
        <taxon>Eurotiomycetes</taxon>
        <taxon>Eurotiomycetidae</taxon>
        <taxon>Eurotiales</taxon>
        <taxon>Aspergillaceae</taxon>
        <taxon>Penicillium</taxon>
    </lineage>
</organism>
<keyword evidence="13" id="KW-0509">mRNA transport</keyword>
<evidence type="ECO:0000256" key="16">
    <source>
        <dbReference type="ARBA" id="ARBA00023242"/>
    </source>
</evidence>
<dbReference type="SUPFAM" id="SSF63570">
    <property type="entry name" value="PABC (PABP) domain"/>
    <property type="match status" value="1"/>
</dbReference>
<evidence type="ECO:0000256" key="10">
    <source>
        <dbReference type="ARBA" id="ARBA00022679"/>
    </source>
</evidence>
<feature type="region of interest" description="Disordered" evidence="21">
    <location>
        <begin position="1927"/>
        <end position="1951"/>
    </location>
</feature>
<dbReference type="PROSITE" id="PS50096">
    <property type="entry name" value="IQ"/>
    <property type="match status" value="1"/>
</dbReference>
<dbReference type="GeneID" id="81441813"/>
<keyword evidence="9" id="KW-0507">mRNA processing</keyword>
<comment type="subcellular location">
    <subcellularLocation>
        <location evidence="3">Cytoplasm</location>
    </subcellularLocation>
    <subcellularLocation>
        <location evidence="2">Nucleus</location>
    </subcellularLocation>
</comment>
<evidence type="ECO:0000256" key="11">
    <source>
        <dbReference type="ARBA" id="ARBA00022737"/>
    </source>
</evidence>
<feature type="domain" description="RRM" evidence="22">
    <location>
        <begin position="1448"/>
        <end position="1525"/>
    </location>
</feature>
<feature type="domain" description="HECT" evidence="23">
    <location>
        <begin position="866"/>
        <end position="1232"/>
    </location>
</feature>
<dbReference type="NCBIfam" id="TIGR01628">
    <property type="entry name" value="PABP-1234"/>
    <property type="match status" value="1"/>
</dbReference>
<evidence type="ECO:0000256" key="9">
    <source>
        <dbReference type="ARBA" id="ARBA00022664"/>
    </source>
</evidence>
<feature type="region of interest" description="Disordered" evidence="21">
    <location>
        <begin position="1242"/>
        <end position="1262"/>
    </location>
</feature>
<evidence type="ECO:0000256" key="8">
    <source>
        <dbReference type="ARBA" id="ARBA00022490"/>
    </source>
</evidence>
<keyword evidence="8" id="KW-0963">Cytoplasm</keyword>
<dbReference type="InterPro" id="IPR045305">
    <property type="entry name" value="RRM2_I_PABPs"/>
</dbReference>
<dbReference type="InterPro" id="IPR000569">
    <property type="entry name" value="HECT_dom"/>
</dbReference>
<keyword evidence="10" id="KW-0808">Transferase</keyword>
<dbReference type="SMART" id="SM00517">
    <property type="entry name" value="PolyA"/>
    <property type="match status" value="1"/>
</dbReference>
<feature type="domain" description="RRM" evidence="22">
    <location>
        <begin position="1355"/>
        <end position="1432"/>
    </location>
</feature>
<keyword evidence="14" id="KW-0810">Translation regulation</keyword>
<dbReference type="Gene3D" id="3.30.2160.10">
    <property type="entry name" value="Hect, E3 ligase catalytic domain"/>
    <property type="match status" value="1"/>
</dbReference>
<proteinExistence type="inferred from homology"/>
<dbReference type="SUPFAM" id="SSF56204">
    <property type="entry name" value="Hect, E3 ligase catalytic domain"/>
    <property type="match status" value="1"/>
</dbReference>
<protein>
    <recommendedName>
        <fullName evidence="6">Polyadenylate-binding protein, cytoplasmic and nuclear</fullName>
        <ecNumber evidence="5">2.3.2.26</ecNumber>
    </recommendedName>
    <alternativeName>
        <fullName evidence="18">Polyadenylate tail-binding protein</fullName>
    </alternativeName>
</protein>
<feature type="domain" description="RRM" evidence="22">
    <location>
        <begin position="1551"/>
        <end position="1686"/>
    </location>
</feature>
<feature type="compositionally biased region" description="Polar residues" evidence="21">
    <location>
        <begin position="1"/>
        <end position="21"/>
    </location>
</feature>
<evidence type="ECO:0000256" key="21">
    <source>
        <dbReference type="SAM" id="MobiDB-lite"/>
    </source>
</evidence>
<feature type="compositionally biased region" description="Basic and acidic residues" evidence="21">
    <location>
        <begin position="1936"/>
        <end position="1951"/>
    </location>
</feature>
<evidence type="ECO:0000256" key="2">
    <source>
        <dbReference type="ARBA" id="ARBA00004123"/>
    </source>
</evidence>
<evidence type="ECO:0000256" key="14">
    <source>
        <dbReference type="ARBA" id="ARBA00022845"/>
    </source>
</evidence>
<sequence>MFQSFTGSSRRPRQVNLSGRANNPFAAFPGSSPGRNTPHASNPQSAVAIAQQERLQRQRDREKQNAVRVVQRGWRGYRSRKATYGMWRMEWDNNERNMSGATDLMAAIEGSADAPVFASHPPPPYATAAQCLTQLRLLVQFVSARRHDDVLRLVYFVGAFEQTLRTLHTIAAEGEWTKLLKRLAKSVLNVLHSARNTSVPAAAMEILLRAMMFLTGLMPKQMATLAETYYGTMAYLTTNMSSLHRSEQTSGADRPVVNPDLLQEAVLALLRPITSETMSAYESFAVSYLTIPSLESYLGKMDGLAGQINYRMLALAISARLGSTTQGAGILEDIQARTWLLSYLIYFQQHTSGTQNSSHTPELEFVIVVSDLLTSTAAFLVQGFEVEESTEMDSPRGVRPLHPFIKDQINSLINQSSVTGLLSRIRSSPLAQTDSTSEDSEASKEARVLAKYALNLLRIFPRRGDDIRMWLYLGSAPSGEQISGQPDAKIPAIKYFWQATRSSRIFQIISSDSMKVLPLLLLPPQSKEATEIPQDQRDQEWTTILLFLELYTFVLKVMDDDEFFSSTSSFTSSDNAKLSWTRESALPLRDIKDMTVFLKNLAFTLYWNAVDLSEPEIGPTGVSLSSYFNSTTQKPGFSEPVPSTNDLESKPQSNNLPGVTGIPLEYFKGLVTGLLRMLHERDSRRKFLPKDHWLMTGRFDMEGFISAVVGEEERRHEFQARADDSGDPDLADDDANTPFGLAGTGHAQQTIRLESLRRHQQRVARGRVLAAIAPRLEILRNMPFFIPFTTRVQIFREFIFHDQHRRRHGFVDPDSWRASVAQATMGQMINGNPAVQDVLARHQAEIRRENVFDDALAQFYPLGDGLKEPIQISFIDRFGAMEAGIDGGGVTKEFLTSITSEAFKTEDDFSMFAENDQHLLYPNPTAVEQCKERLRQTGVSESSLKWSEQIRDLLRRYEFLGRVIGKCLYEGILVDVNFAPFFLLKWALTGGTGSAMKESSYRANLNDLKDLDQGLYQGLLQLKNYPGDVEDFSLDFTVTDTIPMPGSANRTTTRELRYNGSKTPVTNQNRLVYISYIARYRLQVQPSMQTNAFLQGLGQIIQPAWLSMFNQSELQTLVSGETGDIDVEDLRRNTQYGGVYTIGDDNQEHPTVQLFWKVMHELNNEERQKVIRFVTSTPRAPLLGFSHLNPRFSIRDSSEDQERLPSTSTCVNLLKLPRYANAETLRSKLLYAAPVNGTPEATGAQEVAAAPETPAEGAAANNQPHSASLYVGELDPSVTEAMLYELFSSIGQVASIRVCRDAVTRRSLGYAYVNYNNTADGERALEDLNYTLIKGKPCRIMWSQRDPALRKTGQGNVFIKNLDNAIDNKALHDTFAAFGNILSCKVAQDEFGNSKGYGFVHYETAEAANNAIKHVNGMLLNDKKVFVGHHISKKDRQSKFEEMKANFTNIYVKNLDQEISDEEFRVMFEKFGEITSATLSHDQEGKSRGFGFVNYSTHESAQAAVDEMNEKDIKSQKLYVGRAQKKHEREEELRKQYEAARLEKASKYQGVNLYVKNLTDDVDDEKLRELFSSYGTITSAKVMRDSVSDRTPSPDSEKEGEAKEEGEKTEEKEEEKKEEQEETKEGEEKEGEQEQETEKGEKKLLGKSKGFGFVCFSSPDEASKAVTEMNQRMVNGKPLYVALAQRKDVRRSQLEASIQARNTIRQQQAAAAAGMPQPYMQPAVFYPPGQQGFIPGGQRGGMPFPPQPGMVMAGIPGGRPGQYPGPFPGQQGGRGMGPNQQIPGNFQGMPMGMQVPGGMPNGMGYPMQPQFGRGAGGRGQVPGPMGQGMRGGFRGPPGQMGRGQGRGQPAPAGSYLRPPAQQKQMLGEALYPKIQAQQPELAGKITGMLLEMDNTELLGLLDDEEALRAKVDEALNVYDEYMKNKGTDGEAASEAKPQEAAKEASSEENKS</sequence>
<feature type="region of interest" description="Disordered" evidence="21">
    <location>
        <begin position="1"/>
        <end position="66"/>
    </location>
</feature>
<dbReference type="CDD" id="cd00078">
    <property type="entry name" value="HECTc"/>
    <property type="match status" value="1"/>
</dbReference>
<dbReference type="PROSITE" id="PS50237">
    <property type="entry name" value="HECT"/>
    <property type="match status" value="1"/>
</dbReference>
<evidence type="ECO:0000313" key="25">
    <source>
        <dbReference type="EMBL" id="KAJ5364008.1"/>
    </source>
</evidence>
<dbReference type="InterPro" id="IPR044611">
    <property type="entry name" value="E3A/B/C-like"/>
</dbReference>
<dbReference type="Gene3D" id="3.30.2410.10">
    <property type="entry name" value="Hect, E3 ligase catalytic domain"/>
    <property type="match status" value="1"/>
</dbReference>
<evidence type="ECO:0000256" key="13">
    <source>
        <dbReference type="ARBA" id="ARBA00022816"/>
    </source>
</evidence>
<dbReference type="PANTHER" id="PTHR45700">
    <property type="entry name" value="UBIQUITIN-PROTEIN LIGASE E3C"/>
    <property type="match status" value="1"/>
</dbReference>
<dbReference type="InterPro" id="IPR000504">
    <property type="entry name" value="RRM_dom"/>
</dbReference>
<evidence type="ECO:0000256" key="19">
    <source>
        <dbReference type="PROSITE-ProRule" id="PRU00104"/>
    </source>
</evidence>
<dbReference type="FunFam" id="3.30.2160.10:FF:000015">
    <property type="entry name" value="IQ and HECT domain protein"/>
    <property type="match status" value="1"/>
</dbReference>
<dbReference type="FunFam" id="3.30.2410.10:FF:000003">
    <property type="entry name" value="probable E3 ubiquitin-protein ligase HERC4 isoform X1"/>
    <property type="match status" value="1"/>
</dbReference>
<dbReference type="EC" id="2.3.2.26" evidence="5"/>
<evidence type="ECO:0000256" key="5">
    <source>
        <dbReference type="ARBA" id="ARBA00012485"/>
    </source>
</evidence>
<dbReference type="CDD" id="cd12380">
    <property type="entry name" value="RRM3_I_PABPs"/>
    <property type="match status" value="1"/>
</dbReference>
<dbReference type="CDD" id="cd12379">
    <property type="entry name" value="RRM2_I_PABPs"/>
    <property type="match status" value="1"/>
</dbReference>
<gene>
    <name evidence="25" type="ORF">N7496_009721</name>
</gene>
<dbReference type="GO" id="GO:0006417">
    <property type="term" value="P:regulation of translation"/>
    <property type="evidence" value="ECO:0007669"/>
    <property type="project" value="UniProtKB-KW"/>
</dbReference>
<feature type="compositionally biased region" description="Acidic residues" evidence="21">
    <location>
        <begin position="1620"/>
        <end position="1635"/>
    </location>
</feature>
<dbReference type="CDD" id="cd12378">
    <property type="entry name" value="RRM1_I_PABPs"/>
    <property type="match status" value="1"/>
</dbReference>
<keyword evidence="11" id="KW-0677">Repeat</keyword>
<evidence type="ECO:0000256" key="7">
    <source>
        <dbReference type="ARBA" id="ARBA00022448"/>
    </source>
</evidence>
<dbReference type="SUPFAM" id="SSF54928">
    <property type="entry name" value="RNA-binding domain, RBD"/>
    <property type="match status" value="3"/>
</dbReference>
<dbReference type="GO" id="GO:0005634">
    <property type="term" value="C:nucleus"/>
    <property type="evidence" value="ECO:0007669"/>
    <property type="project" value="UniProtKB-SubCell"/>
</dbReference>
<evidence type="ECO:0000256" key="3">
    <source>
        <dbReference type="ARBA" id="ARBA00004496"/>
    </source>
</evidence>
<dbReference type="SMART" id="SM00360">
    <property type="entry name" value="RRM"/>
    <property type="match status" value="4"/>
</dbReference>
<dbReference type="InterPro" id="IPR034364">
    <property type="entry name" value="PABP_RRM1"/>
</dbReference>
<evidence type="ECO:0000256" key="18">
    <source>
        <dbReference type="ARBA" id="ARBA00030979"/>
    </source>
</evidence>
<feature type="compositionally biased region" description="Basic and acidic residues" evidence="21">
    <location>
        <begin position="1595"/>
        <end position="1619"/>
    </location>
</feature>
<comment type="similarity">
    <text evidence="4">Belongs to the polyadenylate-binding protein type-1 family.</text>
</comment>
<dbReference type="FunFam" id="3.30.70.330:FF:000003">
    <property type="entry name" value="Polyadenylate-binding protein"/>
    <property type="match status" value="1"/>
</dbReference>
<dbReference type="OrthoDB" id="8068875at2759"/>
<evidence type="ECO:0000256" key="6">
    <source>
        <dbReference type="ARBA" id="ARBA00016348"/>
    </source>
</evidence>
<dbReference type="PROSITE" id="PS50102">
    <property type="entry name" value="RRM"/>
    <property type="match status" value="4"/>
</dbReference>
<dbReference type="InterPro" id="IPR035983">
    <property type="entry name" value="Hect_E3_ubiquitin_ligase"/>
</dbReference>
<dbReference type="GO" id="GO:0010494">
    <property type="term" value="C:cytoplasmic stress granule"/>
    <property type="evidence" value="ECO:0007669"/>
    <property type="project" value="UniProtKB-ARBA"/>
</dbReference>
<comment type="function">
    <text evidence="17">Binds the poly(A) tail of mRNA. Appears to be an important mediator of the multiple roles of the poly(A) tail in mRNA biogenesis, stability and translation. In the nucleus, involved in both mRNA cleavage and polyadenylation. Is also required for efficient mRNA export to the cytoplasm. Acts in concert with a poly(A)-specific nuclease (PAN) to affect poly(A) tail shortening, which may occur concomitantly with either nucleocytoplasmic mRNA transport or translational initiation. In the cytoplasm, stimulates translation initiation and regulates mRNA decay through translation termination-coupled poly(A) shortening, probably mediated by PAN.</text>
</comment>
<dbReference type="InterPro" id="IPR012677">
    <property type="entry name" value="Nucleotide-bd_a/b_plait_sf"/>
</dbReference>
<evidence type="ECO:0000256" key="12">
    <source>
        <dbReference type="ARBA" id="ARBA00022786"/>
    </source>
</evidence>
<evidence type="ECO:0000313" key="26">
    <source>
        <dbReference type="Proteomes" id="UP001147782"/>
    </source>
</evidence>
<evidence type="ECO:0000259" key="24">
    <source>
        <dbReference type="PROSITE" id="PS51309"/>
    </source>
</evidence>
<feature type="active site" description="Glycyl thioester intermediate" evidence="19">
    <location>
        <position position="1210"/>
    </location>
</feature>
<dbReference type="Gene3D" id="3.90.1750.10">
    <property type="entry name" value="Hect, E3 ligase catalytic domains"/>
    <property type="match status" value="1"/>
</dbReference>
<dbReference type="InterPro" id="IPR002004">
    <property type="entry name" value="PABP_HYD_C"/>
</dbReference>
<evidence type="ECO:0000256" key="4">
    <source>
        <dbReference type="ARBA" id="ARBA00008557"/>
    </source>
</evidence>
<feature type="region of interest" description="Disordered" evidence="21">
    <location>
        <begin position="1583"/>
        <end position="1643"/>
    </location>
</feature>
<dbReference type="Gene3D" id="1.10.1900.10">
    <property type="entry name" value="c-terminal domain of poly(a) binding protein"/>
    <property type="match status" value="1"/>
</dbReference>
<dbReference type="EMBL" id="JAPZBS010000008">
    <property type="protein sequence ID" value="KAJ5364008.1"/>
    <property type="molecule type" value="Genomic_DNA"/>
</dbReference>
<evidence type="ECO:0000256" key="20">
    <source>
        <dbReference type="PROSITE-ProRule" id="PRU00176"/>
    </source>
</evidence>
<evidence type="ECO:0000256" key="15">
    <source>
        <dbReference type="ARBA" id="ARBA00022884"/>
    </source>
</evidence>
<keyword evidence="12 19" id="KW-0833">Ubl conjugation pathway</keyword>
<feature type="compositionally biased region" description="Basic and acidic residues" evidence="21">
    <location>
        <begin position="54"/>
        <end position="65"/>
    </location>
</feature>
<dbReference type="InterPro" id="IPR035979">
    <property type="entry name" value="RBD_domain_sf"/>
</dbReference>
<dbReference type="CDD" id="cd12381">
    <property type="entry name" value="RRM4_I_PABPs"/>
    <property type="match status" value="1"/>
</dbReference>
<dbReference type="FunFam" id="3.30.70.330:FF:000355">
    <property type="entry name" value="Polyadenylate-binding protein"/>
    <property type="match status" value="1"/>
</dbReference>
<dbReference type="Pfam" id="PF00658">
    <property type="entry name" value="MLLE"/>
    <property type="match status" value="1"/>
</dbReference>
<dbReference type="PANTHER" id="PTHR45700:SF2">
    <property type="entry name" value="UBIQUITIN-PROTEIN LIGASE E3C"/>
    <property type="match status" value="1"/>
</dbReference>
<dbReference type="GO" id="GO:0006511">
    <property type="term" value="P:ubiquitin-dependent protein catabolic process"/>
    <property type="evidence" value="ECO:0007669"/>
    <property type="project" value="TreeGrafter"/>
</dbReference>